<proteinExistence type="predicted"/>
<dbReference type="Pfam" id="PF03450">
    <property type="entry name" value="CO_deh_flav_C"/>
    <property type="match status" value="1"/>
</dbReference>
<dbReference type="InterPro" id="IPR016166">
    <property type="entry name" value="FAD-bd_PCMH"/>
</dbReference>
<evidence type="ECO:0000256" key="2">
    <source>
        <dbReference type="ARBA" id="ARBA00022827"/>
    </source>
</evidence>
<dbReference type="OrthoDB" id="9774454at2"/>
<dbReference type="InterPro" id="IPR016167">
    <property type="entry name" value="FAD-bd_PCMH_sub1"/>
</dbReference>
<feature type="domain" description="FAD-binding PCMH-type" evidence="4">
    <location>
        <begin position="1"/>
        <end position="176"/>
    </location>
</feature>
<dbReference type="PANTHER" id="PTHR42659:SF2">
    <property type="entry name" value="XANTHINE DEHYDROGENASE SUBUNIT C-RELATED"/>
    <property type="match status" value="1"/>
</dbReference>
<name>A0A3G8YDM9_9DEIO</name>
<dbReference type="InterPro" id="IPR005107">
    <property type="entry name" value="CO_DH_flav_C"/>
</dbReference>
<evidence type="ECO:0000259" key="4">
    <source>
        <dbReference type="PROSITE" id="PS51387"/>
    </source>
</evidence>
<dbReference type="EMBL" id="CP034183">
    <property type="protein sequence ID" value="AZI43023.1"/>
    <property type="molecule type" value="Genomic_DNA"/>
</dbReference>
<organism evidence="5 6">
    <name type="scientific">Deinococcus psychrotolerans</name>
    <dbReference type="NCBI Taxonomy" id="2489213"/>
    <lineage>
        <taxon>Bacteria</taxon>
        <taxon>Thermotogati</taxon>
        <taxon>Deinococcota</taxon>
        <taxon>Deinococci</taxon>
        <taxon>Deinococcales</taxon>
        <taxon>Deinococcaceae</taxon>
        <taxon>Deinococcus</taxon>
    </lineage>
</organism>
<dbReference type="InterPro" id="IPR036318">
    <property type="entry name" value="FAD-bd_PCMH-like_sf"/>
</dbReference>
<dbReference type="SUPFAM" id="SSF56176">
    <property type="entry name" value="FAD-binding/transporter-associated domain-like"/>
    <property type="match status" value="1"/>
</dbReference>
<keyword evidence="3" id="KW-0560">Oxidoreductase</keyword>
<evidence type="ECO:0000256" key="1">
    <source>
        <dbReference type="ARBA" id="ARBA00022630"/>
    </source>
</evidence>
<dbReference type="Proteomes" id="UP000276417">
    <property type="component" value="Chromosome 1"/>
</dbReference>
<evidence type="ECO:0000256" key="3">
    <source>
        <dbReference type="ARBA" id="ARBA00023002"/>
    </source>
</evidence>
<dbReference type="PROSITE" id="PS51387">
    <property type="entry name" value="FAD_PCMH"/>
    <property type="match status" value="1"/>
</dbReference>
<dbReference type="FunFam" id="3.30.465.10:FF:000017">
    <property type="entry name" value="Xanthine dehydrogenase, FAD binding subunit"/>
    <property type="match status" value="1"/>
</dbReference>
<dbReference type="GO" id="GO:0016491">
    <property type="term" value="F:oxidoreductase activity"/>
    <property type="evidence" value="ECO:0007669"/>
    <property type="project" value="UniProtKB-KW"/>
</dbReference>
<dbReference type="Gene3D" id="3.30.43.10">
    <property type="entry name" value="Uridine Diphospho-n-acetylenolpyruvylglucosamine Reductase, domain 2"/>
    <property type="match status" value="1"/>
</dbReference>
<gene>
    <name evidence="5" type="ORF">EHF33_09950</name>
</gene>
<accession>A0A3G8YDM9</accession>
<dbReference type="InterPro" id="IPR036683">
    <property type="entry name" value="CO_DH_flav_C_dom_sf"/>
</dbReference>
<dbReference type="InterPro" id="IPR002346">
    <property type="entry name" value="Mopterin_DH_FAD-bd"/>
</dbReference>
<evidence type="ECO:0000313" key="5">
    <source>
        <dbReference type="EMBL" id="AZI43023.1"/>
    </source>
</evidence>
<dbReference type="SUPFAM" id="SSF55447">
    <property type="entry name" value="CO dehydrogenase flavoprotein C-terminal domain-like"/>
    <property type="match status" value="1"/>
</dbReference>
<sequence length="274" mass="28921">MYTTPFDYHRASSVQDALQMLASNPDAKLLAGGHSLIPTMKLRLASPSALIDISALDELRGIRTDGDTLILGAGVTHSELLYDKTVAEYAPLMPDMARWVGDPMVRNRGTVGGVVAHADPAADYPAGLLTLGASFKLTSAGGERVVGVDDYFLGMFETALAEGEIVTEIHIPRQAGKGAYEKFRHPASHYAIVGVAAVSGPDGVKIAMTGAGPKAVRLSKLEAAIGTDLSDDHIQQASQNAVDAGDLLSDRFASAEYRAHLAGVLAKRALMRLK</sequence>
<dbReference type="GO" id="GO:0071949">
    <property type="term" value="F:FAD binding"/>
    <property type="evidence" value="ECO:0007669"/>
    <property type="project" value="InterPro"/>
</dbReference>
<keyword evidence="1" id="KW-0285">Flavoprotein</keyword>
<dbReference type="SMART" id="SM01092">
    <property type="entry name" value="CO_deh_flav_C"/>
    <property type="match status" value="1"/>
</dbReference>
<protein>
    <submittedName>
        <fullName evidence="5">Xanthine dehydrogenase family protein subunit M</fullName>
    </submittedName>
</protein>
<dbReference type="AlphaFoldDB" id="A0A3G8YDM9"/>
<reference evidence="5 6" key="1">
    <citation type="submission" date="2018-11" db="EMBL/GenBank/DDBJ databases">
        <title>Deinococcus shelandsis sp. nov., isolated from South Shetland Islands soil of Antarctica.</title>
        <authorList>
            <person name="Tian J."/>
        </authorList>
    </citation>
    <scope>NUCLEOTIDE SEQUENCE [LARGE SCALE GENOMIC DNA]</scope>
    <source>
        <strain evidence="5 6">S14-83T</strain>
    </source>
</reference>
<keyword evidence="6" id="KW-1185">Reference proteome</keyword>
<dbReference type="RefSeq" id="WP_124870748.1">
    <property type="nucleotide sequence ID" value="NZ_CP034183.1"/>
</dbReference>
<dbReference type="KEGG" id="dph:EHF33_09950"/>
<dbReference type="InterPro" id="IPR051312">
    <property type="entry name" value="Diverse_Substr_Oxidored"/>
</dbReference>
<keyword evidence="2" id="KW-0274">FAD</keyword>
<dbReference type="Gene3D" id="3.30.465.10">
    <property type="match status" value="1"/>
</dbReference>
<dbReference type="InterPro" id="IPR016169">
    <property type="entry name" value="FAD-bd_PCMH_sub2"/>
</dbReference>
<dbReference type="Pfam" id="PF00941">
    <property type="entry name" value="FAD_binding_5"/>
    <property type="match status" value="1"/>
</dbReference>
<dbReference type="PANTHER" id="PTHR42659">
    <property type="entry name" value="XANTHINE DEHYDROGENASE SUBUNIT C-RELATED"/>
    <property type="match status" value="1"/>
</dbReference>
<evidence type="ECO:0000313" key="6">
    <source>
        <dbReference type="Proteomes" id="UP000276417"/>
    </source>
</evidence>
<dbReference type="Gene3D" id="3.30.390.50">
    <property type="entry name" value="CO dehydrogenase flavoprotein, C-terminal domain"/>
    <property type="match status" value="1"/>
</dbReference>